<comment type="subcellular location">
    <subcellularLocation>
        <location evidence="1">Membrane</location>
        <topology evidence="1">Multi-pass membrane protein</topology>
    </subcellularLocation>
</comment>
<proteinExistence type="predicted"/>
<dbReference type="PATRIC" id="fig|1698262.3.peg.369"/>
<evidence type="ECO:0000313" key="8">
    <source>
        <dbReference type="Proteomes" id="UP000070195"/>
    </source>
</evidence>
<evidence type="ECO:0000256" key="2">
    <source>
        <dbReference type="ARBA" id="ARBA00022692"/>
    </source>
</evidence>
<feature type="domain" description="Sodium/calcium exchanger membrane region" evidence="6">
    <location>
        <begin position="5"/>
        <end position="144"/>
    </location>
</feature>
<feature type="transmembrane region" description="Helical" evidence="5">
    <location>
        <begin position="197"/>
        <end position="217"/>
    </location>
</feature>
<evidence type="ECO:0000256" key="5">
    <source>
        <dbReference type="SAM" id="Phobius"/>
    </source>
</evidence>
<feature type="transmembrane region" description="Helical" evidence="5">
    <location>
        <begin position="126"/>
        <end position="145"/>
    </location>
</feature>
<feature type="transmembrane region" description="Helical" evidence="5">
    <location>
        <begin position="292"/>
        <end position="309"/>
    </location>
</feature>
<organism evidence="7 8">
    <name type="scientific">candidate division MSBL1 archaeon SCGC-AAA259D18</name>
    <dbReference type="NCBI Taxonomy" id="1698262"/>
    <lineage>
        <taxon>Archaea</taxon>
        <taxon>Methanobacteriati</taxon>
        <taxon>Methanobacteriota</taxon>
        <taxon>candidate division MSBL1</taxon>
    </lineage>
</organism>
<dbReference type="InterPro" id="IPR004481">
    <property type="entry name" value="K/Na/Ca-exchanger"/>
</dbReference>
<dbReference type="AlphaFoldDB" id="A0A133UA26"/>
<keyword evidence="2 5" id="KW-0812">Transmembrane</keyword>
<dbReference type="GO" id="GO:0005886">
    <property type="term" value="C:plasma membrane"/>
    <property type="evidence" value="ECO:0007669"/>
    <property type="project" value="TreeGrafter"/>
</dbReference>
<keyword evidence="8" id="KW-1185">Reference proteome</keyword>
<dbReference type="PANTHER" id="PTHR10846">
    <property type="entry name" value="SODIUM/POTASSIUM/CALCIUM EXCHANGER"/>
    <property type="match status" value="1"/>
</dbReference>
<dbReference type="EMBL" id="LHXM01000038">
    <property type="protein sequence ID" value="KXA91052.1"/>
    <property type="molecule type" value="Genomic_DNA"/>
</dbReference>
<keyword evidence="3 5" id="KW-1133">Transmembrane helix</keyword>
<feature type="transmembrane region" description="Helical" evidence="5">
    <location>
        <begin position="258"/>
        <end position="280"/>
    </location>
</feature>
<dbReference type="Gene3D" id="1.20.1420.30">
    <property type="entry name" value="NCX, central ion-binding region"/>
    <property type="match status" value="1"/>
</dbReference>
<dbReference type="Proteomes" id="UP000070195">
    <property type="component" value="Unassembled WGS sequence"/>
</dbReference>
<evidence type="ECO:0000256" key="4">
    <source>
        <dbReference type="ARBA" id="ARBA00023136"/>
    </source>
</evidence>
<evidence type="ECO:0000256" key="1">
    <source>
        <dbReference type="ARBA" id="ARBA00004141"/>
    </source>
</evidence>
<dbReference type="InterPro" id="IPR004837">
    <property type="entry name" value="NaCa_Exmemb"/>
</dbReference>
<dbReference type="NCBIfam" id="TIGR00367">
    <property type="entry name" value="calcium/sodium antiporter"/>
    <property type="match status" value="1"/>
</dbReference>
<protein>
    <recommendedName>
        <fullName evidence="6">Sodium/calcium exchanger membrane region domain-containing protein</fullName>
    </recommendedName>
</protein>
<name>A0A133UA26_9EURY</name>
<dbReference type="GO" id="GO:0006874">
    <property type="term" value="P:intracellular calcium ion homeostasis"/>
    <property type="evidence" value="ECO:0007669"/>
    <property type="project" value="TreeGrafter"/>
</dbReference>
<reference evidence="7 8" key="1">
    <citation type="journal article" date="2016" name="Sci. Rep.">
        <title>Metabolic traits of an uncultured archaeal lineage -MSBL1- from brine pools of the Red Sea.</title>
        <authorList>
            <person name="Mwirichia R."/>
            <person name="Alam I."/>
            <person name="Rashid M."/>
            <person name="Vinu M."/>
            <person name="Ba-Alawi W."/>
            <person name="Anthony Kamau A."/>
            <person name="Kamanda Ngugi D."/>
            <person name="Goker M."/>
            <person name="Klenk H.P."/>
            <person name="Bajic V."/>
            <person name="Stingl U."/>
        </authorList>
    </citation>
    <scope>NUCLEOTIDE SEQUENCE [LARGE SCALE GENOMIC DNA]</scope>
    <source>
        <strain evidence="7">SCGC-AAA259D18</strain>
    </source>
</reference>
<feature type="transmembrane region" description="Helical" evidence="5">
    <location>
        <begin position="166"/>
        <end position="185"/>
    </location>
</feature>
<dbReference type="GO" id="GO:0005262">
    <property type="term" value="F:calcium channel activity"/>
    <property type="evidence" value="ECO:0007669"/>
    <property type="project" value="TreeGrafter"/>
</dbReference>
<gene>
    <name evidence="7" type="ORF">AKJ63_01955</name>
</gene>
<feature type="transmembrane region" description="Helical" evidence="5">
    <location>
        <begin position="229"/>
        <end position="252"/>
    </location>
</feature>
<dbReference type="GO" id="GO:0008273">
    <property type="term" value="F:calcium, potassium:sodium antiporter activity"/>
    <property type="evidence" value="ECO:0007669"/>
    <property type="project" value="TreeGrafter"/>
</dbReference>
<feature type="transmembrane region" description="Helical" evidence="5">
    <location>
        <begin position="68"/>
        <end position="91"/>
    </location>
</feature>
<sequence>MWSHLLIIVACLLIFERASNYLVEGLGAISQNFNISEAVLGASIAAMGSSAPEFGSSVFSVIEGNPSIGLGTIVGSAIFNVTIIVGGAAIFGKYVIEKRVFYRDGLFYLFTVLIATLSILDGNLSQIEALAWFIIFIGYLAWLVYDARRGKPVPRESFEPLSSERAMIYIVLSSLAIALAARYLVDQVGILFPKGETQAIFSLIVIAAGTSVPDLFTSLQAAKKGMGSLAVSNALGSNIFDILACLGIPFSFKAAPEIEAAISTSILSLLASVIVALAILRFKWSVDRKKAILLFGVYSVFIILVLLGSF</sequence>
<evidence type="ECO:0000256" key="3">
    <source>
        <dbReference type="ARBA" id="ARBA00022989"/>
    </source>
</evidence>
<comment type="caution">
    <text evidence="7">The sequence shown here is derived from an EMBL/GenBank/DDBJ whole genome shotgun (WGS) entry which is preliminary data.</text>
</comment>
<keyword evidence="4 5" id="KW-0472">Membrane</keyword>
<evidence type="ECO:0000313" key="7">
    <source>
        <dbReference type="EMBL" id="KXA91052.1"/>
    </source>
</evidence>
<feature type="domain" description="Sodium/calcium exchanger membrane region" evidence="6">
    <location>
        <begin position="167"/>
        <end position="306"/>
    </location>
</feature>
<dbReference type="InterPro" id="IPR044880">
    <property type="entry name" value="NCX_ion-bd_dom_sf"/>
</dbReference>
<feature type="transmembrane region" description="Helical" evidence="5">
    <location>
        <begin position="100"/>
        <end position="120"/>
    </location>
</feature>
<dbReference type="Pfam" id="PF01699">
    <property type="entry name" value="Na_Ca_ex"/>
    <property type="match status" value="2"/>
</dbReference>
<accession>A0A133UA26</accession>
<dbReference type="PANTHER" id="PTHR10846:SF8">
    <property type="entry name" value="INNER MEMBRANE PROTEIN YRBG"/>
    <property type="match status" value="1"/>
</dbReference>
<evidence type="ECO:0000259" key="6">
    <source>
        <dbReference type="Pfam" id="PF01699"/>
    </source>
</evidence>